<proteinExistence type="predicted"/>
<dbReference type="EMBL" id="VJMH01005567">
    <property type="protein sequence ID" value="KAF0694462.1"/>
    <property type="molecule type" value="Genomic_DNA"/>
</dbReference>
<name>A0A6A4YC33_9STRA</name>
<feature type="non-terminal residue" evidence="2">
    <location>
        <position position="212"/>
    </location>
</feature>
<gene>
    <name evidence="2" type="ORF">As57867_014606</name>
</gene>
<feature type="compositionally biased region" description="Polar residues" evidence="1">
    <location>
        <begin position="21"/>
        <end position="37"/>
    </location>
</feature>
<accession>A0A6A4YC33</accession>
<dbReference type="OrthoDB" id="63887at2759"/>
<dbReference type="AlphaFoldDB" id="A0A6A4YC33"/>
<sequence length="212" mass="24254">MPSLPSSPRRPQPPSKANDLGTAQPTAPLQRPATTPQVSEWVRSVRRERHAFVDFAEYCKVQLEHAVRSSEHQGDPNAFRTAVCFELLAMVGQQFGRYDALFRVILTECERSVYVSPETKLGTRVSDWFALQPYFAELQVQRAAKDTMDTEIAHLDGQHHFMMQQLATKENVIDRTTDRWARTVLLQVFRTWQTVTIEAHKVKLATAKTMAR</sequence>
<protein>
    <submittedName>
        <fullName evidence="2">Uncharacterized protein</fullName>
    </submittedName>
</protein>
<feature type="region of interest" description="Disordered" evidence="1">
    <location>
        <begin position="1"/>
        <end position="38"/>
    </location>
</feature>
<comment type="caution">
    <text evidence="2">The sequence shown here is derived from an EMBL/GenBank/DDBJ whole genome shotgun (WGS) entry which is preliminary data.</text>
</comment>
<evidence type="ECO:0000313" key="2">
    <source>
        <dbReference type="EMBL" id="KAF0694462.1"/>
    </source>
</evidence>
<organism evidence="2">
    <name type="scientific">Aphanomyces stellatus</name>
    <dbReference type="NCBI Taxonomy" id="120398"/>
    <lineage>
        <taxon>Eukaryota</taxon>
        <taxon>Sar</taxon>
        <taxon>Stramenopiles</taxon>
        <taxon>Oomycota</taxon>
        <taxon>Saprolegniomycetes</taxon>
        <taxon>Saprolegniales</taxon>
        <taxon>Verrucalvaceae</taxon>
        <taxon>Aphanomyces</taxon>
    </lineage>
</organism>
<reference evidence="2" key="1">
    <citation type="submission" date="2019-06" db="EMBL/GenBank/DDBJ databases">
        <title>Genomics analysis of Aphanomyces spp. identifies a new class of oomycete effector associated with host adaptation.</title>
        <authorList>
            <person name="Gaulin E."/>
        </authorList>
    </citation>
    <scope>NUCLEOTIDE SEQUENCE</scope>
    <source>
        <strain evidence="2">CBS 578.67</strain>
    </source>
</reference>
<evidence type="ECO:0000256" key="1">
    <source>
        <dbReference type="SAM" id="MobiDB-lite"/>
    </source>
</evidence>